<feature type="non-terminal residue" evidence="2">
    <location>
        <position position="1"/>
    </location>
</feature>
<dbReference type="AlphaFoldDB" id="A0A1B6M6K1"/>
<protein>
    <submittedName>
        <fullName evidence="2">Uncharacterized protein</fullName>
    </submittedName>
</protein>
<feature type="compositionally biased region" description="Pro residues" evidence="1">
    <location>
        <begin position="37"/>
        <end position="47"/>
    </location>
</feature>
<proteinExistence type="predicted"/>
<feature type="compositionally biased region" description="Polar residues" evidence="1">
    <location>
        <begin position="115"/>
        <end position="126"/>
    </location>
</feature>
<dbReference type="PRINTS" id="PR01217">
    <property type="entry name" value="PRICHEXTENSN"/>
</dbReference>
<sequence length="274" mass="30409">TVRRTVAVSEVAQMSDSERMSRYGTMLKPPRTASTYRPPPPEPTPDTPRPRIRPRPRPAMPTSPLDGSHFSPRATSTPKPPHLVPPRPSPQSRSASAPSTPGRSPHLRGPPPTSPSSQSRLRNAQARQRQELSPRPERPPPQEEVIPDYGSGRNPPMTAAMARFQPRGGGQRQLPRRFSSDPQPDPTRAGEQSLEAIELERSILDIGDRLERLEIDIFSPIAGVEQSLTLSPELLARLQQSYNRVAQSVEHLEQAADRAAVAHYRQHMRDNDSC</sequence>
<feature type="compositionally biased region" description="Basic and acidic residues" evidence="1">
    <location>
        <begin position="128"/>
        <end position="141"/>
    </location>
</feature>
<reference evidence="2" key="1">
    <citation type="submission" date="2015-11" db="EMBL/GenBank/DDBJ databases">
        <title>De novo transcriptome assembly of four potential Pierce s Disease insect vectors from Arizona vineyards.</title>
        <authorList>
            <person name="Tassone E.E."/>
        </authorList>
    </citation>
    <scope>NUCLEOTIDE SEQUENCE</scope>
</reference>
<gene>
    <name evidence="2" type="ORF">g.34608</name>
</gene>
<dbReference type="EMBL" id="GEBQ01008418">
    <property type="protein sequence ID" value="JAT31559.1"/>
    <property type="molecule type" value="Transcribed_RNA"/>
</dbReference>
<feature type="compositionally biased region" description="Pro residues" evidence="1">
    <location>
        <begin position="78"/>
        <end position="89"/>
    </location>
</feature>
<evidence type="ECO:0000313" key="2">
    <source>
        <dbReference type="EMBL" id="JAT31559.1"/>
    </source>
</evidence>
<organism evidence="2">
    <name type="scientific">Graphocephala atropunctata</name>
    <dbReference type="NCBI Taxonomy" id="36148"/>
    <lineage>
        <taxon>Eukaryota</taxon>
        <taxon>Metazoa</taxon>
        <taxon>Ecdysozoa</taxon>
        <taxon>Arthropoda</taxon>
        <taxon>Hexapoda</taxon>
        <taxon>Insecta</taxon>
        <taxon>Pterygota</taxon>
        <taxon>Neoptera</taxon>
        <taxon>Paraneoptera</taxon>
        <taxon>Hemiptera</taxon>
        <taxon>Auchenorrhyncha</taxon>
        <taxon>Membracoidea</taxon>
        <taxon>Cicadellidae</taxon>
        <taxon>Cicadellinae</taxon>
        <taxon>Cicadellini</taxon>
        <taxon>Graphocephala</taxon>
    </lineage>
</organism>
<accession>A0A1B6M6K1</accession>
<feature type="compositionally biased region" description="Low complexity" evidence="1">
    <location>
        <begin position="90"/>
        <end position="99"/>
    </location>
</feature>
<name>A0A1B6M6K1_9HEMI</name>
<evidence type="ECO:0000256" key="1">
    <source>
        <dbReference type="SAM" id="MobiDB-lite"/>
    </source>
</evidence>
<feature type="region of interest" description="Disordered" evidence="1">
    <location>
        <begin position="1"/>
        <end position="193"/>
    </location>
</feature>